<protein>
    <submittedName>
        <fullName evidence="2">Reverse transcriptase</fullName>
    </submittedName>
</protein>
<dbReference type="SUPFAM" id="SSF56672">
    <property type="entry name" value="DNA/RNA polymerases"/>
    <property type="match status" value="1"/>
</dbReference>
<dbReference type="CDD" id="cd01650">
    <property type="entry name" value="RT_nLTR_like"/>
    <property type="match status" value="1"/>
</dbReference>
<reference evidence="2" key="1">
    <citation type="journal article" date="2019" name="MBio">
        <title>Virus Genomes from Deep Sea Sediments Expand the Ocean Megavirome and Support Independent Origins of Viral Gigantism.</title>
        <authorList>
            <person name="Backstrom D."/>
            <person name="Yutin N."/>
            <person name="Jorgensen S.L."/>
            <person name="Dharamshi J."/>
            <person name="Homa F."/>
            <person name="Zaremba-Niedwiedzka K."/>
            <person name="Spang A."/>
            <person name="Wolf Y.I."/>
            <person name="Koonin E.V."/>
            <person name="Ettema T.J."/>
        </authorList>
    </citation>
    <scope>NUCLEOTIDE SEQUENCE</scope>
</reference>
<evidence type="ECO:0000259" key="1">
    <source>
        <dbReference type="PROSITE" id="PS50878"/>
    </source>
</evidence>
<dbReference type="PANTHER" id="PTHR19446">
    <property type="entry name" value="REVERSE TRANSCRIPTASES"/>
    <property type="match status" value="1"/>
</dbReference>
<sequence>MGNIEINGNKPLQVNINGQQLDLSVSQKVEPKVEPKVEQKVEPKVEPNVVIIDDLIDTVKLCDIDNYTAEQLIEYLKITRPEKKLVDNTFHDMVKNIDFENREIIPISIELYQKVKDVLFKYVAPVNKKKPKKKFHRYVAPKFNVEQIIKYNKINKETITDFLTLDPIPKPTIEFNTENITISEFDSAFKDPTLKIDMIGISKKMLQMLQQYHKLRIVNGYNKLWKGIIEPNFFGKVAYIFKENKPGATPTDIKFFRQIMVMPTIVKHFHRILTIRMANYIEKNNYIDTNIQKGGISVNSGCMQQIVKVKEVIKHANVNKKPACIMFLDLSNAYGNLNIDALTDIMGKYHMPDRMINYIKNYYKNFKYYAKSKIFDTKTLDWEGGLMQGCPMSSILFVLALNYILSHIDKKYKAECGYELENNSKFLLSAFVDDICIVANSIENLKKIYLDIKTKLDRLGLPLNLDKCAIIRINPITSKTTI</sequence>
<dbReference type="PROSITE" id="PS50878">
    <property type="entry name" value="RT_POL"/>
    <property type="match status" value="1"/>
</dbReference>
<name>A0A4D5XEY4_9VIRU</name>
<dbReference type="InterPro" id="IPR043128">
    <property type="entry name" value="Rev_trsase/Diguanyl_cyclase"/>
</dbReference>
<keyword evidence="2" id="KW-0808">Transferase</keyword>
<evidence type="ECO:0000313" key="2">
    <source>
        <dbReference type="EMBL" id="QBK89216.1"/>
    </source>
</evidence>
<proteinExistence type="predicted"/>
<dbReference type="InterPro" id="IPR000477">
    <property type="entry name" value="RT_dom"/>
</dbReference>
<organism evidence="2">
    <name type="scientific">Mimivirus LCMiAC02</name>
    <dbReference type="NCBI Taxonomy" id="2506609"/>
    <lineage>
        <taxon>Viruses</taxon>
        <taxon>Varidnaviria</taxon>
        <taxon>Bamfordvirae</taxon>
        <taxon>Nucleocytoviricota</taxon>
        <taxon>Megaviricetes</taxon>
        <taxon>Imitervirales</taxon>
        <taxon>Mimiviridae</taxon>
        <taxon>Klosneuvirinae</taxon>
    </lineage>
</organism>
<keyword evidence="2" id="KW-0548">Nucleotidyltransferase</keyword>
<dbReference type="EMBL" id="MK500410">
    <property type="protein sequence ID" value="QBK89216.1"/>
    <property type="molecule type" value="Genomic_DNA"/>
</dbReference>
<feature type="domain" description="Reverse transcriptase" evidence="1">
    <location>
        <begin position="222"/>
        <end position="482"/>
    </location>
</feature>
<dbReference type="Pfam" id="PF00078">
    <property type="entry name" value="RVT_1"/>
    <property type="match status" value="1"/>
</dbReference>
<keyword evidence="2" id="KW-0695">RNA-directed DNA polymerase</keyword>
<accession>A0A4D5XEY4</accession>
<dbReference type="InterPro" id="IPR043502">
    <property type="entry name" value="DNA/RNA_pol_sf"/>
</dbReference>
<gene>
    <name evidence="2" type="ORF">LCMiAC02_03110</name>
</gene>
<dbReference type="Gene3D" id="3.30.70.270">
    <property type="match status" value="1"/>
</dbReference>
<dbReference type="GO" id="GO:0003964">
    <property type="term" value="F:RNA-directed DNA polymerase activity"/>
    <property type="evidence" value="ECO:0007669"/>
    <property type="project" value="UniProtKB-KW"/>
</dbReference>